<dbReference type="Gene3D" id="3.40.50.1010">
    <property type="entry name" value="5'-nuclease"/>
    <property type="match status" value="1"/>
</dbReference>
<dbReference type="SUPFAM" id="SSF47807">
    <property type="entry name" value="5' to 3' exonuclease, C-terminal subdomain"/>
    <property type="match status" value="1"/>
</dbReference>
<dbReference type="GO" id="GO:0008409">
    <property type="term" value="F:5'-3' exonuclease activity"/>
    <property type="evidence" value="ECO:0007669"/>
    <property type="project" value="InterPro"/>
</dbReference>
<keyword evidence="3" id="KW-0238">DNA-binding</keyword>
<dbReference type="Proteomes" id="UP000034894">
    <property type="component" value="Unassembled WGS sequence"/>
</dbReference>
<dbReference type="SMART" id="SM00279">
    <property type="entry name" value="HhH2"/>
    <property type="match status" value="1"/>
</dbReference>
<dbReference type="PATRIC" id="fig|1618443.3.peg.751"/>
<dbReference type="Pfam" id="PF01367">
    <property type="entry name" value="5_3_exonuc"/>
    <property type="match status" value="1"/>
</dbReference>
<dbReference type="EC" id="2.7.7.7" evidence="6"/>
<evidence type="ECO:0000259" key="5">
    <source>
        <dbReference type="SMART" id="SM00475"/>
    </source>
</evidence>
<dbReference type="EMBL" id="LCFP01000004">
    <property type="protein sequence ID" value="KKS97952.1"/>
    <property type="molecule type" value="Genomic_DNA"/>
</dbReference>
<dbReference type="AlphaFoldDB" id="A0A0G1DK41"/>
<dbReference type="Pfam" id="PF02739">
    <property type="entry name" value="5_3_exonuc_N"/>
    <property type="match status" value="1"/>
</dbReference>
<dbReference type="InterPro" id="IPR008918">
    <property type="entry name" value="HhH2"/>
</dbReference>
<protein>
    <submittedName>
        <fullName evidence="6">Polymerase I, DNA polymerase I protein</fullName>
        <ecNumber evidence="6">2.7.7.7</ecNumber>
    </submittedName>
</protein>
<dbReference type="GO" id="GO:0017108">
    <property type="term" value="F:5'-flap endonuclease activity"/>
    <property type="evidence" value="ECO:0007669"/>
    <property type="project" value="InterPro"/>
</dbReference>
<accession>A0A0G1DK41</accession>
<comment type="caution">
    <text evidence="6">The sequence shown here is derived from an EMBL/GenBank/DDBJ whole genome shotgun (WGS) entry which is preliminary data.</text>
</comment>
<proteinExistence type="predicted"/>
<sequence>MKRLVVIDGHAILHRAYHALPPLITHDGNVVNAVYGFASMLIRAIQDLKPDYLMVAFDHPKPTFRKKLFKEYQSQRPPMETTLISQIETVKRMVDLMGIPVYGMDGFEADDVIGTIARKAGNIKTDEEELETVIITGDRDILQLVNNCVKVYMPVKGLSESKMYGIREVEEKYEIKPQQIPDFKALVGDASDNYPGVSGIGPKTAIDLIKKYGSVEAVYRNLEKIGGKLEERLSAGKESAVLSKKLAVIVCDVPIEVSIKDAKLPLLDRPAVISFFEKMEFNSLISRLTNRNAGKEENKKIKTEKQNEGKQQSLF</sequence>
<evidence type="ECO:0000256" key="4">
    <source>
        <dbReference type="SAM" id="MobiDB-lite"/>
    </source>
</evidence>
<evidence type="ECO:0000256" key="3">
    <source>
        <dbReference type="ARBA" id="ARBA00023125"/>
    </source>
</evidence>
<dbReference type="GO" id="GO:0033567">
    <property type="term" value="P:DNA replication, Okazaki fragment processing"/>
    <property type="evidence" value="ECO:0007669"/>
    <property type="project" value="InterPro"/>
</dbReference>
<feature type="compositionally biased region" description="Basic and acidic residues" evidence="4">
    <location>
        <begin position="295"/>
        <end position="308"/>
    </location>
</feature>
<evidence type="ECO:0000256" key="1">
    <source>
        <dbReference type="ARBA" id="ARBA00022722"/>
    </source>
</evidence>
<dbReference type="InterPro" id="IPR029060">
    <property type="entry name" value="PIN-like_dom_sf"/>
</dbReference>
<dbReference type="CDD" id="cd09898">
    <property type="entry name" value="H3TH_53EXO"/>
    <property type="match status" value="1"/>
</dbReference>
<feature type="region of interest" description="Disordered" evidence="4">
    <location>
        <begin position="295"/>
        <end position="315"/>
    </location>
</feature>
<dbReference type="SUPFAM" id="SSF88723">
    <property type="entry name" value="PIN domain-like"/>
    <property type="match status" value="1"/>
</dbReference>
<gene>
    <name evidence="6" type="ORF">UV73_C0004G0094</name>
</gene>
<feature type="domain" description="5'-3' exonuclease" evidence="5">
    <location>
        <begin position="2"/>
        <end position="265"/>
    </location>
</feature>
<keyword evidence="6" id="KW-0548">Nucleotidyltransferase</keyword>
<reference evidence="6 7" key="1">
    <citation type="journal article" date="2015" name="Nature">
        <title>rRNA introns, odd ribosomes, and small enigmatic genomes across a large radiation of phyla.</title>
        <authorList>
            <person name="Brown C.T."/>
            <person name="Hug L.A."/>
            <person name="Thomas B.C."/>
            <person name="Sharon I."/>
            <person name="Castelle C.J."/>
            <person name="Singh A."/>
            <person name="Wilkins M.J."/>
            <person name="Williams K.H."/>
            <person name="Banfield J.F."/>
        </authorList>
    </citation>
    <scope>NUCLEOTIDE SEQUENCE [LARGE SCALE GENOMIC DNA]</scope>
</reference>
<dbReference type="STRING" id="1618443.UV73_C0004G0094"/>
<dbReference type="SMART" id="SM00475">
    <property type="entry name" value="53EXOc"/>
    <property type="match status" value="1"/>
</dbReference>
<dbReference type="GO" id="GO:0003677">
    <property type="term" value="F:DNA binding"/>
    <property type="evidence" value="ECO:0007669"/>
    <property type="project" value="UniProtKB-KW"/>
</dbReference>
<dbReference type="InterPro" id="IPR002421">
    <property type="entry name" value="5-3_exonuclease"/>
</dbReference>
<keyword evidence="2" id="KW-0378">Hydrolase</keyword>
<dbReference type="InterPro" id="IPR038969">
    <property type="entry name" value="FEN"/>
</dbReference>
<evidence type="ECO:0000256" key="2">
    <source>
        <dbReference type="ARBA" id="ARBA00022801"/>
    </source>
</evidence>
<dbReference type="Gene3D" id="1.10.150.20">
    <property type="entry name" value="5' to 3' exonuclease, C-terminal subdomain"/>
    <property type="match status" value="1"/>
</dbReference>
<dbReference type="InterPro" id="IPR036279">
    <property type="entry name" value="5-3_exonuclease_C_sf"/>
</dbReference>
<dbReference type="GO" id="GO:0003887">
    <property type="term" value="F:DNA-directed DNA polymerase activity"/>
    <property type="evidence" value="ECO:0007669"/>
    <property type="project" value="UniProtKB-EC"/>
</dbReference>
<organism evidence="6 7">
    <name type="scientific">Candidatus Gottesmanbacteria bacterium GW2011_GWA2_43_14</name>
    <dbReference type="NCBI Taxonomy" id="1618443"/>
    <lineage>
        <taxon>Bacteria</taxon>
        <taxon>Candidatus Gottesmaniibacteriota</taxon>
    </lineage>
</organism>
<keyword evidence="6" id="KW-0808">Transferase</keyword>
<dbReference type="PANTHER" id="PTHR42646:SF2">
    <property type="entry name" value="5'-3' EXONUCLEASE FAMILY PROTEIN"/>
    <property type="match status" value="1"/>
</dbReference>
<evidence type="ECO:0000313" key="6">
    <source>
        <dbReference type="EMBL" id="KKS97952.1"/>
    </source>
</evidence>
<name>A0A0G1DK41_9BACT</name>
<keyword evidence="1" id="KW-0540">Nuclease</keyword>
<dbReference type="InterPro" id="IPR020045">
    <property type="entry name" value="DNA_polI_H3TH"/>
</dbReference>
<dbReference type="CDD" id="cd09859">
    <property type="entry name" value="PIN_53EXO"/>
    <property type="match status" value="1"/>
</dbReference>
<dbReference type="InterPro" id="IPR020046">
    <property type="entry name" value="5-3_exonucl_a-hlix_arch_N"/>
</dbReference>
<evidence type="ECO:0000313" key="7">
    <source>
        <dbReference type="Proteomes" id="UP000034894"/>
    </source>
</evidence>
<dbReference type="FunFam" id="1.10.150.20:FF:000003">
    <property type="entry name" value="DNA polymerase I"/>
    <property type="match status" value="1"/>
</dbReference>
<dbReference type="PANTHER" id="PTHR42646">
    <property type="entry name" value="FLAP ENDONUCLEASE XNI"/>
    <property type="match status" value="1"/>
</dbReference>